<dbReference type="EMBL" id="BSSD01000001">
    <property type="protein sequence ID" value="GLW89610.1"/>
    <property type="molecule type" value="Genomic_DNA"/>
</dbReference>
<dbReference type="Proteomes" id="UP001165042">
    <property type="component" value="Unassembled WGS sequence"/>
</dbReference>
<keyword evidence="2" id="KW-1185">Reference proteome</keyword>
<evidence type="ECO:0000313" key="2">
    <source>
        <dbReference type="Proteomes" id="UP001165042"/>
    </source>
</evidence>
<protein>
    <submittedName>
        <fullName evidence="1">Uncharacterized protein</fullName>
    </submittedName>
</protein>
<proteinExistence type="predicted"/>
<name>A0A9W6QH14_9PSEU</name>
<organism evidence="1 2">
    <name type="scientific">Actinokineospora globicatena</name>
    <dbReference type="NCBI Taxonomy" id="103729"/>
    <lineage>
        <taxon>Bacteria</taxon>
        <taxon>Bacillati</taxon>
        <taxon>Actinomycetota</taxon>
        <taxon>Actinomycetes</taxon>
        <taxon>Pseudonocardiales</taxon>
        <taxon>Pseudonocardiaceae</taxon>
        <taxon>Actinokineospora</taxon>
    </lineage>
</organism>
<reference evidence="1" key="1">
    <citation type="submission" date="2023-02" db="EMBL/GenBank/DDBJ databases">
        <title>Actinokineospora globicatena NBRC 15670.</title>
        <authorList>
            <person name="Ichikawa N."/>
            <person name="Sato H."/>
            <person name="Tonouchi N."/>
        </authorList>
    </citation>
    <scope>NUCLEOTIDE SEQUENCE</scope>
    <source>
        <strain evidence="1">NBRC 15670</strain>
    </source>
</reference>
<dbReference type="RefSeq" id="WP_285606992.1">
    <property type="nucleotide sequence ID" value="NZ_BSSD01000001.1"/>
</dbReference>
<sequence length="358" mass="41009">MKSLNLDRINFHERLVFVWIATGLHGEAQAAFYIDGRDSASPDQARIAVREALERADERIQIARIVPGTFRTSEAELADWRTWAEFRQFLNVYGPVYPWDKPVPLRVHPPIGPQSDVPLPSLYDGVHFETWGQLIKIYPDMEGPIDPVLGGRAEAYALNSYTGEMEANTRLALLVARHVDNEGETWPLSNEDEFISRAERKRENLLRKSIYHRQDKPEIFAAYEQAARDGTTEQTRRATYEMWRQHQRRRAFFLINAEPVRIDLADDGTPTMAWRLDTATGRITPTNQADAEAVLAGTGTRVTEDTWTLTIEEIRRTLDVDGEIAEVYAKVAAQEKDQSLRAYLFKSFRLWAEKFAEG</sequence>
<evidence type="ECO:0000313" key="1">
    <source>
        <dbReference type="EMBL" id="GLW89610.1"/>
    </source>
</evidence>
<dbReference type="AlphaFoldDB" id="A0A9W6QH14"/>
<comment type="caution">
    <text evidence="1">The sequence shown here is derived from an EMBL/GenBank/DDBJ whole genome shotgun (WGS) entry which is preliminary data.</text>
</comment>
<accession>A0A9W6QH14</accession>
<gene>
    <name evidence="1" type="ORF">Aglo03_04260</name>
</gene>